<comment type="function">
    <text evidence="2 7">Catalyzes the epimerization of the C3' and C5'positions of dTDP-6-deoxy-D-xylo-4-hexulose, forming dTDP-6-deoxy-L-lyxo-4-hexulose.</text>
</comment>
<evidence type="ECO:0000256" key="3">
    <source>
        <dbReference type="ARBA" id="ARBA00012098"/>
    </source>
</evidence>
<dbReference type="InterPro" id="IPR000888">
    <property type="entry name" value="RmlC-like"/>
</dbReference>
<dbReference type="EC" id="5.1.3.13" evidence="3 7"/>
<dbReference type="GO" id="GO:0008830">
    <property type="term" value="F:dTDP-4-dehydrorhamnose 3,5-epimerase activity"/>
    <property type="evidence" value="ECO:0007669"/>
    <property type="project" value="UniProtKB-UniRule"/>
</dbReference>
<dbReference type="EMBL" id="FZNY01000002">
    <property type="protein sequence ID" value="SNR72135.1"/>
    <property type="molecule type" value="Genomic_DNA"/>
</dbReference>
<dbReference type="CDD" id="cd00438">
    <property type="entry name" value="cupin_RmlC"/>
    <property type="match status" value="1"/>
</dbReference>
<sequence length="183" mass="21141">MEVKNTSFKDLIICTPTVFNDERGYFYESYKDTIFQEKTGLSPQFVQDNQSQSTYGVLRGLHFQIGEMAQAKLVRVIEGEVLDVVVDLRKDEPTFGQSFSIVLSSENKKQLFIPKGFAHGFLVLSQKATFFYKCDNYYHKESERGLKFNDPQLGIDWQLDANDLILSEKDQNLPDFETIKQQL</sequence>
<protein>
    <recommendedName>
        <fullName evidence="4 7">dTDP-4-dehydrorhamnose 3,5-epimerase</fullName>
        <ecNumber evidence="3 7">5.1.3.13</ecNumber>
    </recommendedName>
    <alternativeName>
        <fullName evidence="7">Thymidine diphospho-4-keto-rhamnose 3,5-epimerase</fullName>
    </alternativeName>
</protein>
<accession>A0A238YLV8</accession>
<feature type="active site" description="Proton donor" evidence="5">
    <location>
        <position position="132"/>
    </location>
</feature>
<dbReference type="UniPathway" id="UPA00124"/>
<proteinExistence type="inferred from homology"/>
<comment type="subunit">
    <text evidence="7">Homodimer.</text>
</comment>
<evidence type="ECO:0000256" key="2">
    <source>
        <dbReference type="ARBA" id="ARBA00001997"/>
    </source>
</evidence>
<comment type="pathway">
    <text evidence="7">Carbohydrate biosynthesis; dTDP-L-rhamnose biosynthesis.</text>
</comment>
<evidence type="ECO:0000256" key="1">
    <source>
        <dbReference type="ARBA" id="ARBA00001298"/>
    </source>
</evidence>
<dbReference type="SUPFAM" id="SSF51182">
    <property type="entry name" value="RmlC-like cupins"/>
    <property type="match status" value="1"/>
</dbReference>
<name>A0A238YLV8_9FLAO</name>
<dbReference type="Pfam" id="PF00908">
    <property type="entry name" value="dTDP_sugar_isom"/>
    <property type="match status" value="1"/>
</dbReference>
<reference evidence="8 9" key="1">
    <citation type="submission" date="2017-06" db="EMBL/GenBank/DDBJ databases">
        <authorList>
            <person name="Kim H.J."/>
            <person name="Triplett B.A."/>
        </authorList>
    </citation>
    <scope>NUCLEOTIDE SEQUENCE [LARGE SCALE GENOMIC DNA]</scope>
    <source>
        <strain evidence="8 9">DSM 25597</strain>
    </source>
</reference>
<dbReference type="GO" id="GO:0005829">
    <property type="term" value="C:cytosol"/>
    <property type="evidence" value="ECO:0007669"/>
    <property type="project" value="TreeGrafter"/>
</dbReference>
<dbReference type="Proteomes" id="UP000198379">
    <property type="component" value="Unassembled WGS sequence"/>
</dbReference>
<comment type="catalytic activity">
    <reaction evidence="1 7">
        <text>dTDP-4-dehydro-6-deoxy-alpha-D-glucose = dTDP-4-dehydro-beta-L-rhamnose</text>
        <dbReference type="Rhea" id="RHEA:16969"/>
        <dbReference type="ChEBI" id="CHEBI:57649"/>
        <dbReference type="ChEBI" id="CHEBI:62830"/>
        <dbReference type="EC" id="5.1.3.13"/>
    </reaction>
</comment>
<evidence type="ECO:0000256" key="6">
    <source>
        <dbReference type="PIRSR" id="PIRSR600888-3"/>
    </source>
</evidence>
<dbReference type="OrthoDB" id="9800680at2"/>
<gene>
    <name evidence="8" type="ORF">SAMN06265376_102190</name>
</gene>
<dbReference type="AlphaFoldDB" id="A0A238YLV8"/>
<evidence type="ECO:0000256" key="4">
    <source>
        <dbReference type="ARBA" id="ARBA00019595"/>
    </source>
</evidence>
<dbReference type="Gene3D" id="2.60.120.10">
    <property type="entry name" value="Jelly Rolls"/>
    <property type="match status" value="1"/>
</dbReference>
<dbReference type="PANTHER" id="PTHR21047">
    <property type="entry name" value="DTDP-6-DEOXY-D-GLUCOSE-3,5 EPIMERASE"/>
    <property type="match status" value="1"/>
</dbReference>
<dbReference type="InterPro" id="IPR011051">
    <property type="entry name" value="RmlC_Cupin_sf"/>
</dbReference>
<organism evidence="8 9">
    <name type="scientific">Dokdonia pacifica</name>
    <dbReference type="NCBI Taxonomy" id="1627892"/>
    <lineage>
        <taxon>Bacteria</taxon>
        <taxon>Pseudomonadati</taxon>
        <taxon>Bacteroidota</taxon>
        <taxon>Flavobacteriia</taxon>
        <taxon>Flavobacteriales</taxon>
        <taxon>Flavobacteriaceae</taxon>
        <taxon>Dokdonia</taxon>
    </lineage>
</organism>
<dbReference type="RefSeq" id="WP_089370963.1">
    <property type="nucleotide sequence ID" value="NZ_BMEP01000001.1"/>
</dbReference>
<feature type="site" description="Participates in a stacking interaction with the thymidine ring of dTDP-4-oxo-6-deoxyglucose" evidence="6">
    <location>
        <position position="138"/>
    </location>
</feature>
<dbReference type="GO" id="GO:0000271">
    <property type="term" value="P:polysaccharide biosynthetic process"/>
    <property type="evidence" value="ECO:0007669"/>
    <property type="project" value="TreeGrafter"/>
</dbReference>
<feature type="active site" description="Proton acceptor" evidence="5">
    <location>
        <position position="62"/>
    </location>
</feature>
<comment type="similarity">
    <text evidence="7">Belongs to the dTDP-4-dehydrorhamnose 3,5-epimerase family.</text>
</comment>
<evidence type="ECO:0000313" key="8">
    <source>
        <dbReference type="EMBL" id="SNR72135.1"/>
    </source>
</evidence>
<keyword evidence="7" id="KW-0413">Isomerase</keyword>
<evidence type="ECO:0000256" key="7">
    <source>
        <dbReference type="RuleBase" id="RU364069"/>
    </source>
</evidence>
<dbReference type="NCBIfam" id="TIGR01221">
    <property type="entry name" value="rmlC"/>
    <property type="match status" value="1"/>
</dbReference>
<dbReference type="GO" id="GO:0019305">
    <property type="term" value="P:dTDP-rhamnose biosynthetic process"/>
    <property type="evidence" value="ECO:0007669"/>
    <property type="project" value="UniProtKB-UniRule"/>
</dbReference>
<dbReference type="PANTHER" id="PTHR21047:SF2">
    <property type="entry name" value="THYMIDINE DIPHOSPHO-4-KETO-RHAMNOSE 3,5-EPIMERASE"/>
    <property type="match status" value="1"/>
</dbReference>
<dbReference type="InterPro" id="IPR014710">
    <property type="entry name" value="RmlC-like_jellyroll"/>
</dbReference>
<keyword evidence="9" id="KW-1185">Reference proteome</keyword>
<evidence type="ECO:0000313" key="9">
    <source>
        <dbReference type="Proteomes" id="UP000198379"/>
    </source>
</evidence>
<evidence type="ECO:0000256" key="5">
    <source>
        <dbReference type="PIRSR" id="PIRSR600888-1"/>
    </source>
</evidence>